<dbReference type="InterPro" id="IPR052050">
    <property type="entry name" value="SecEffector_AnkRepeat"/>
</dbReference>
<gene>
    <name evidence="1" type="ORF">V7S43_015494</name>
</gene>
<dbReference type="InterPro" id="IPR036770">
    <property type="entry name" value="Ankyrin_rpt-contain_sf"/>
</dbReference>
<organism evidence="1 2">
    <name type="scientific">Phytophthora oleae</name>
    <dbReference type="NCBI Taxonomy" id="2107226"/>
    <lineage>
        <taxon>Eukaryota</taxon>
        <taxon>Sar</taxon>
        <taxon>Stramenopiles</taxon>
        <taxon>Oomycota</taxon>
        <taxon>Peronosporomycetes</taxon>
        <taxon>Peronosporales</taxon>
        <taxon>Peronosporaceae</taxon>
        <taxon>Phytophthora</taxon>
    </lineage>
</organism>
<dbReference type="Pfam" id="PF12796">
    <property type="entry name" value="Ank_2"/>
    <property type="match status" value="1"/>
</dbReference>
<evidence type="ECO:0008006" key="3">
    <source>
        <dbReference type="Google" id="ProtNLM"/>
    </source>
</evidence>
<evidence type="ECO:0000313" key="1">
    <source>
        <dbReference type="EMBL" id="KAL3659503.1"/>
    </source>
</evidence>
<dbReference type="SUPFAM" id="SSF48403">
    <property type="entry name" value="Ankyrin repeat"/>
    <property type="match status" value="1"/>
</dbReference>
<comment type="caution">
    <text evidence="1">The sequence shown here is derived from an EMBL/GenBank/DDBJ whole genome shotgun (WGS) entry which is preliminary data.</text>
</comment>
<evidence type="ECO:0000313" key="2">
    <source>
        <dbReference type="Proteomes" id="UP001632037"/>
    </source>
</evidence>
<dbReference type="Proteomes" id="UP001632037">
    <property type="component" value="Unassembled WGS sequence"/>
</dbReference>
<keyword evidence="2" id="KW-1185">Reference proteome</keyword>
<dbReference type="AlphaFoldDB" id="A0ABD3EY78"/>
<dbReference type="EMBL" id="JBIMZQ010000046">
    <property type="protein sequence ID" value="KAL3659503.1"/>
    <property type="molecule type" value="Genomic_DNA"/>
</dbReference>
<protein>
    <recommendedName>
        <fullName evidence="3">Ankyrin repeat protein</fullName>
    </recommendedName>
</protein>
<name>A0ABD3EY78_9STRA</name>
<dbReference type="Gene3D" id="1.25.40.20">
    <property type="entry name" value="Ankyrin repeat-containing domain"/>
    <property type="match status" value="2"/>
</dbReference>
<accession>A0ABD3EY78</accession>
<dbReference type="PANTHER" id="PTHR46586">
    <property type="entry name" value="ANKYRIN REPEAT-CONTAINING PROTEIN"/>
    <property type="match status" value="1"/>
</dbReference>
<proteinExistence type="predicted"/>
<dbReference type="InterPro" id="IPR002110">
    <property type="entry name" value="Ankyrin_rpt"/>
</dbReference>
<dbReference type="PANTHER" id="PTHR46586:SF3">
    <property type="entry name" value="ANKYRIN REPEAT-CONTAINING PROTEIN"/>
    <property type="match status" value="1"/>
</dbReference>
<sequence length="113" mass="12274">MITAADHGRLDVVKWLHGHGVQPTTAAIGCTARSVHLTVVEWLLQHHTDRCIDLLLDGAAAKGRLNIVQYLHEKLNADCTTSAMDGAARVGHLHAVQWLHFNMNAGCTTSAMD</sequence>
<reference evidence="1 2" key="1">
    <citation type="submission" date="2024-09" db="EMBL/GenBank/DDBJ databases">
        <title>Genome sequencing and assembly of Phytophthora oleae, isolate VK10A, causative agent of rot of olive drupes.</title>
        <authorList>
            <person name="Conti Taguali S."/>
            <person name="Riolo M."/>
            <person name="La Spada F."/>
            <person name="Cacciola S.O."/>
            <person name="Dionisio G."/>
        </authorList>
    </citation>
    <scope>NUCLEOTIDE SEQUENCE [LARGE SCALE GENOMIC DNA]</scope>
    <source>
        <strain evidence="1 2">VK10A</strain>
    </source>
</reference>